<dbReference type="InterPro" id="IPR000719">
    <property type="entry name" value="Prot_kinase_dom"/>
</dbReference>
<evidence type="ECO:0000313" key="9">
    <source>
        <dbReference type="EMBL" id="CAI9757232.1"/>
    </source>
</evidence>
<reference evidence="9" key="1">
    <citation type="submission" date="2023-05" db="EMBL/GenBank/DDBJ databases">
        <authorList>
            <person name="Huff M."/>
        </authorList>
    </citation>
    <scope>NUCLEOTIDE SEQUENCE</scope>
</reference>
<gene>
    <name evidence="9" type="ORF">FPE_LOCUS4662</name>
</gene>
<evidence type="ECO:0000256" key="1">
    <source>
        <dbReference type="ARBA" id="ARBA00004370"/>
    </source>
</evidence>
<keyword evidence="4" id="KW-0677">Repeat</keyword>
<evidence type="ECO:0000256" key="5">
    <source>
        <dbReference type="ARBA" id="ARBA00022989"/>
    </source>
</evidence>
<keyword evidence="6 7" id="KW-0472">Membrane</keyword>
<dbReference type="Gene3D" id="3.80.10.10">
    <property type="entry name" value="Ribonuclease Inhibitor"/>
    <property type="match status" value="1"/>
</dbReference>
<organism evidence="9 10">
    <name type="scientific">Fraxinus pennsylvanica</name>
    <dbReference type="NCBI Taxonomy" id="56036"/>
    <lineage>
        <taxon>Eukaryota</taxon>
        <taxon>Viridiplantae</taxon>
        <taxon>Streptophyta</taxon>
        <taxon>Embryophyta</taxon>
        <taxon>Tracheophyta</taxon>
        <taxon>Spermatophyta</taxon>
        <taxon>Magnoliopsida</taxon>
        <taxon>eudicotyledons</taxon>
        <taxon>Gunneridae</taxon>
        <taxon>Pentapetalae</taxon>
        <taxon>asterids</taxon>
        <taxon>lamiids</taxon>
        <taxon>Lamiales</taxon>
        <taxon>Oleaceae</taxon>
        <taxon>Oleeae</taxon>
        <taxon>Fraxinus</taxon>
    </lineage>
</organism>
<dbReference type="InterPro" id="IPR051809">
    <property type="entry name" value="Plant_receptor-like_S/T_kinase"/>
</dbReference>
<dbReference type="SUPFAM" id="SSF56112">
    <property type="entry name" value="Protein kinase-like (PK-like)"/>
    <property type="match status" value="1"/>
</dbReference>
<comment type="subcellular location">
    <subcellularLocation>
        <location evidence="1">Membrane</location>
    </subcellularLocation>
</comment>
<dbReference type="AlphaFoldDB" id="A0AAD1YU11"/>
<keyword evidence="10" id="KW-1185">Reference proteome</keyword>
<evidence type="ECO:0000256" key="4">
    <source>
        <dbReference type="ARBA" id="ARBA00022737"/>
    </source>
</evidence>
<dbReference type="PANTHER" id="PTHR27008:SF585">
    <property type="entry name" value="PROTEIN KINASE DOMAIN-CONTAINING PROTEIN"/>
    <property type="match status" value="1"/>
</dbReference>
<keyword evidence="2" id="KW-0433">Leucine-rich repeat</keyword>
<keyword evidence="3 7" id="KW-0812">Transmembrane</keyword>
<dbReference type="Pfam" id="PF00069">
    <property type="entry name" value="Pkinase"/>
    <property type="match status" value="1"/>
</dbReference>
<sequence length="322" mass="36365">MEKLEYIEYFNVSFNELTGEIPNGGPFKNFTSYFFIGNGELCGASKFKVKSCKGDTTRLSSNTKFLKYILPSIAVVLSLAITVVYLIKTHSRNTLLPATSTSPVTIKRISYYEVLNVTNKFGEERLIGRGSIGLVYKGIFSDGMIAAIKVFNVDLQGTNQSFDIECKILCNIRHRTLVKMKIWLPDFGIAKLFTEDQRISITKTLGTIGYMAPEYGSTGLVSTMVDVYSYGIMLMETFAKKKPTDDMFVGKFTMRKWVLESFPNEIMHIVDVDLVNAVEDNIRVKERCFKLIMEVALECTTDLPEERLNAKDVLTSLKKIKT</sequence>
<evidence type="ECO:0000256" key="2">
    <source>
        <dbReference type="ARBA" id="ARBA00022614"/>
    </source>
</evidence>
<keyword evidence="5 7" id="KW-1133">Transmembrane helix</keyword>
<dbReference type="Gene3D" id="3.30.200.20">
    <property type="entry name" value="Phosphorylase Kinase, domain 1"/>
    <property type="match status" value="1"/>
</dbReference>
<dbReference type="GO" id="GO:0016020">
    <property type="term" value="C:membrane"/>
    <property type="evidence" value="ECO:0007669"/>
    <property type="project" value="UniProtKB-SubCell"/>
</dbReference>
<dbReference type="PROSITE" id="PS50011">
    <property type="entry name" value="PROTEIN_KINASE_DOM"/>
    <property type="match status" value="1"/>
</dbReference>
<accession>A0AAD1YU11</accession>
<dbReference type="GO" id="GO:0004672">
    <property type="term" value="F:protein kinase activity"/>
    <property type="evidence" value="ECO:0007669"/>
    <property type="project" value="InterPro"/>
</dbReference>
<proteinExistence type="predicted"/>
<dbReference type="PANTHER" id="PTHR27008">
    <property type="entry name" value="OS04G0122200 PROTEIN"/>
    <property type="match status" value="1"/>
</dbReference>
<protein>
    <recommendedName>
        <fullName evidence="8">Protein kinase domain-containing protein</fullName>
    </recommendedName>
</protein>
<dbReference type="InterPro" id="IPR032675">
    <property type="entry name" value="LRR_dom_sf"/>
</dbReference>
<evidence type="ECO:0000313" key="10">
    <source>
        <dbReference type="Proteomes" id="UP000834106"/>
    </source>
</evidence>
<dbReference type="EMBL" id="OU503037">
    <property type="protein sequence ID" value="CAI9757232.1"/>
    <property type="molecule type" value="Genomic_DNA"/>
</dbReference>
<evidence type="ECO:0000256" key="7">
    <source>
        <dbReference type="SAM" id="Phobius"/>
    </source>
</evidence>
<feature type="transmembrane region" description="Helical" evidence="7">
    <location>
        <begin position="68"/>
        <end position="87"/>
    </location>
</feature>
<dbReference type="InterPro" id="IPR011009">
    <property type="entry name" value="Kinase-like_dom_sf"/>
</dbReference>
<name>A0AAD1YU11_9LAMI</name>
<evidence type="ECO:0000256" key="6">
    <source>
        <dbReference type="ARBA" id="ARBA00023136"/>
    </source>
</evidence>
<evidence type="ECO:0000256" key="3">
    <source>
        <dbReference type="ARBA" id="ARBA00022692"/>
    </source>
</evidence>
<dbReference type="Proteomes" id="UP000834106">
    <property type="component" value="Chromosome 2"/>
</dbReference>
<dbReference type="GO" id="GO:0005524">
    <property type="term" value="F:ATP binding"/>
    <property type="evidence" value="ECO:0007669"/>
    <property type="project" value="InterPro"/>
</dbReference>
<feature type="domain" description="Protein kinase" evidence="8">
    <location>
        <begin position="1"/>
        <end position="320"/>
    </location>
</feature>
<evidence type="ECO:0000259" key="8">
    <source>
        <dbReference type="PROSITE" id="PS50011"/>
    </source>
</evidence>
<dbReference type="Gene3D" id="1.10.510.10">
    <property type="entry name" value="Transferase(Phosphotransferase) domain 1"/>
    <property type="match status" value="1"/>
</dbReference>